<dbReference type="InterPro" id="IPR002076">
    <property type="entry name" value="ELO_fam"/>
</dbReference>
<evidence type="ECO:0000256" key="3">
    <source>
        <dbReference type="ARBA" id="ARBA00022679"/>
    </source>
</evidence>
<dbReference type="GO" id="GO:0042761">
    <property type="term" value="P:very long-chain fatty acid biosynthetic process"/>
    <property type="evidence" value="ECO:0007669"/>
    <property type="project" value="TreeGrafter"/>
</dbReference>
<keyword evidence="9 10" id="KW-0275">Fatty acid biosynthesis</keyword>
<keyword evidence="4 10" id="KW-0812">Transmembrane</keyword>
<sequence length="342" mass="39086">MENAADSRVADWMLMSNPFSLLGIIFLYLLFVLRLGPLWMKNRKPYSLNKIMICYNIFMSTASGTVFYGLLTSATKFSLGCEPHIVMNDPKSYRVNGSMDVEALNVESPRVERHHHLHSKEKIQPSIFSSHLSPHVDRSSCLDSMQICPRWYVAIHDYAKLHRARDYVHLLSARLLGPRSAKEDRALETIHYGFTNDPYHVWYVLRLLQEIISQKKDEVITIQRESGKSRHPTYETSFKYYSLQPGQNSKNRCYHFQKGGTIYQPRIPGTDVLSPNPAVSTGEEGEADKLPLFQQLETPRTRADPRGCTQPSSFRLFSSALPSPLCPRSSSSGTNRLRYRPA</sequence>
<keyword evidence="6 10" id="KW-1133">Transmembrane helix</keyword>
<dbReference type="PANTHER" id="PTHR11157">
    <property type="entry name" value="FATTY ACID ACYL TRANSFERASE-RELATED"/>
    <property type="match status" value="1"/>
</dbReference>
<evidence type="ECO:0000256" key="5">
    <source>
        <dbReference type="ARBA" id="ARBA00022832"/>
    </source>
</evidence>
<protein>
    <recommendedName>
        <fullName evidence="10">Elongation of very long chain fatty acids protein</fullName>
        <ecNumber evidence="10">2.3.1.199</ecNumber>
    </recommendedName>
    <alternativeName>
        <fullName evidence="10">Very-long-chain 3-oxoacyl-CoA synthase</fullName>
    </alternativeName>
</protein>
<evidence type="ECO:0000313" key="13">
    <source>
        <dbReference type="Proteomes" id="UP000242457"/>
    </source>
</evidence>
<dbReference type="GO" id="GO:0030148">
    <property type="term" value="P:sphingolipid biosynthetic process"/>
    <property type="evidence" value="ECO:0007669"/>
    <property type="project" value="TreeGrafter"/>
</dbReference>
<comment type="similarity">
    <text evidence="10">Belongs to the ELO family.</text>
</comment>
<comment type="subcellular location">
    <subcellularLocation>
        <location evidence="1">Membrane</location>
        <topology evidence="1">Multi-pass membrane protein</topology>
    </subcellularLocation>
</comment>
<dbReference type="GO" id="GO:0019367">
    <property type="term" value="P:fatty acid elongation, saturated fatty acid"/>
    <property type="evidence" value="ECO:0007669"/>
    <property type="project" value="TreeGrafter"/>
</dbReference>
<organism evidence="12 13">
    <name type="scientific">Apis cerana cerana</name>
    <name type="common">Oriental honeybee</name>
    <dbReference type="NCBI Taxonomy" id="94128"/>
    <lineage>
        <taxon>Eukaryota</taxon>
        <taxon>Metazoa</taxon>
        <taxon>Ecdysozoa</taxon>
        <taxon>Arthropoda</taxon>
        <taxon>Hexapoda</taxon>
        <taxon>Insecta</taxon>
        <taxon>Pterygota</taxon>
        <taxon>Neoptera</taxon>
        <taxon>Endopterygota</taxon>
        <taxon>Hymenoptera</taxon>
        <taxon>Apocrita</taxon>
        <taxon>Aculeata</taxon>
        <taxon>Apoidea</taxon>
        <taxon>Anthophila</taxon>
        <taxon>Apidae</taxon>
        <taxon>Apis</taxon>
    </lineage>
</organism>
<dbReference type="GO" id="GO:0005789">
    <property type="term" value="C:endoplasmic reticulum membrane"/>
    <property type="evidence" value="ECO:0007669"/>
    <property type="project" value="TreeGrafter"/>
</dbReference>
<dbReference type="Proteomes" id="UP000242457">
    <property type="component" value="Unassembled WGS sequence"/>
</dbReference>
<comment type="catalytic activity">
    <reaction evidence="10">
        <text>a very-long-chain acyl-CoA + malonyl-CoA + H(+) = a very-long-chain 3-oxoacyl-CoA + CO2 + CoA</text>
        <dbReference type="Rhea" id="RHEA:32727"/>
        <dbReference type="ChEBI" id="CHEBI:15378"/>
        <dbReference type="ChEBI" id="CHEBI:16526"/>
        <dbReference type="ChEBI" id="CHEBI:57287"/>
        <dbReference type="ChEBI" id="CHEBI:57384"/>
        <dbReference type="ChEBI" id="CHEBI:90725"/>
        <dbReference type="ChEBI" id="CHEBI:90736"/>
        <dbReference type="EC" id="2.3.1.199"/>
    </reaction>
</comment>
<name>A0A2A3EHY0_APICC</name>
<reference evidence="12 13" key="1">
    <citation type="submission" date="2014-07" db="EMBL/GenBank/DDBJ databases">
        <title>Genomic and transcriptomic analysis on Apis cerana provide comprehensive insights into honey bee biology.</title>
        <authorList>
            <person name="Diao Q."/>
            <person name="Sun L."/>
            <person name="Zheng H."/>
            <person name="Zheng H."/>
            <person name="Xu S."/>
            <person name="Wang S."/>
            <person name="Zeng Z."/>
            <person name="Hu F."/>
            <person name="Su S."/>
            <person name="Wu J."/>
        </authorList>
    </citation>
    <scope>NUCLEOTIDE SEQUENCE [LARGE SCALE GENOMIC DNA]</scope>
    <source>
        <tissue evidence="12">Pupae without intestine</tissue>
    </source>
</reference>
<evidence type="ECO:0000256" key="6">
    <source>
        <dbReference type="ARBA" id="ARBA00022989"/>
    </source>
</evidence>
<dbReference type="GO" id="GO:0034625">
    <property type="term" value="P:fatty acid elongation, monounsaturated fatty acid"/>
    <property type="evidence" value="ECO:0007669"/>
    <property type="project" value="TreeGrafter"/>
</dbReference>
<dbReference type="EMBL" id="KZ288239">
    <property type="protein sequence ID" value="PBC31330.1"/>
    <property type="molecule type" value="Genomic_DNA"/>
</dbReference>
<evidence type="ECO:0000256" key="1">
    <source>
        <dbReference type="ARBA" id="ARBA00004141"/>
    </source>
</evidence>
<keyword evidence="3 10" id="KW-0808">Transferase</keyword>
<feature type="region of interest" description="Disordered" evidence="11">
    <location>
        <begin position="266"/>
        <end position="342"/>
    </location>
</feature>
<evidence type="ECO:0000256" key="10">
    <source>
        <dbReference type="RuleBase" id="RU361115"/>
    </source>
</evidence>
<feature type="compositionally biased region" description="Low complexity" evidence="11">
    <location>
        <begin position="318"/>
        <end position="332"/>
    </location>
</feature>
<gene>
    <name evidence="12" type="ORF">APICC_05950</name>
</gene>
<feature type="transmembrane region" description="Helical" evidence="10">
    <location>
        <begin position="52"/>
        <end position="71"/>
    </location>
</feature>
<evidence type="ECO:0000256" key="7">
    <source>
        <dbReference type="ARBA" id="ARBA00023098"/>
    </source>
</evidence>
<dbReference type="GO" id="GO:0009922">
    <property type="term" value="F:fatty acid elongase activity"/>
    <property type="evidence" value="ECO:0007669"/>
    <property type="project" value="UniProtKB-EC"/>
</dbReference>
<dbReference type="Pfam" id="PF01151">
    <property type="entry name" value="ELO"/>
    <property type="match status" value="1"/>
</dbReference>
<keyword evidence="2 10" id="KW-0444">Lipid biosynthesis</keyword>
<accession>A0A2A3EHY0</accession>
<evidence type="ECO:0000256" key="4">
    <source>
        <dbReference type="ARBA" id="ARBA00022692"/>
    </source>
</evidence>
<proteinExistence type="inferred from homology"/>
<dbReference type="STRING" id="94128.A0A2A3EHY0"/>
<dbReference type="PANTHER" id="PTHR11157:SF126">
    <property type="entry name" value="ELONGATION OF VERY LONG CHAIN FATTY ACIDS PROTEIN"/>
    <property type="match status" value="1"/>
</dbReference>
<keyword evidence="13" id="KW-1185">Reference proteome</keyword>
<keyword evidence="8 10" id="KW-0472">Membrane</keyword>
<keyword evidence="5 10" id="KW-0276">Fatty acid metabolism</keyword>
<comment type="caution">
    <text evidence="10">Lacks conserved residue(s) required for the propagation of feature annotation.</text>
</comment>
<evidence type="ECO:0000256" key="2">
    <source>
        <dbReference type="ARBA" id="ARBA00022516"/>
    </source>
</evidence>
<dbReference type="EC" id="2.3.1.199" evidence="10"/>
<keyword evidence="7 10" id="KW-0443">Lipid metabolism</keyword>
<dbReference type="OrthoDB" id="434092at2759"/>
<dbReference type="GO" id="GO:0034626">
    <property type="term" value="P:fatty acid elongation, polyunsaturated fatty acid"/>
    <property type="evidence" value="ECO:0007669"/>
    <property type="project" value="TreeGrafter"/>
</dbReference>
<evidence type="ECO:0000256" key="9">
    <source>
        <dbReference type="ARBA" id="ARBA00023160"/>
    </source>
</evidence>
<evidence type="ECO:0000313" key="12">
    <source>
        <dbReference type="EMBL" id="PBC31330.1"/>
    </source>
</evidence>
<dbReference type="AlphaFoldDB" id="A0A2A3EHY0"/>
<feature type="transmembrane region" description="Helical" evidence="10">
    <location>
        <begin position="20"/>
        <end position="40"/>
    </location>
</feature>
<evidence type="ECO:0000256" key="11">
    <source>
        <dbReference type="SAM" id="MobiDB-lite"/>
    </source>
</evidence>
<evidence type="ECO:0000256" key="8">
    <source>
        <dbReference type="ARBA" id="ARBA00023136"/>
    </source>
</evidence>